<keyword evidence="1" id="KW-0472">Membrane</keyword>
<protein>
    <recommendedName>
        <fullName evidence="4">DUF3566 domain-containing protein</fullName>
    </recommendedName>
</protein>
<keyword evidence="1" id="KW-0812">Transmembrane</keyword>
<feature type="transmembrane region" description="Helical" evidence="1">
    <location>
        <begin position="12"/>
        <end position="36"/>
    </location>
</feature>
<organism evidence="2 3">
    <name type="scientific">Candidatus Komeilibacteria bacterium RIFCSPLOWO2_02_FULL_48_11</name>
    <dbReference type="NCBI Taxonomy" id="1798553"/>
    <lineage>
        <taxon>Bacteria</taxon>
        <taxon>Candidatus Komeiliibacteriota</taxon>
    </lineage>
</organism>
<keyword evidence="1" id="KW-1133">Transmembrane helix</keyword>
<accession>A0A1G2BX14</accession>
<evidence type="ECO:0000313" key="3">
    <source>
        <dbReference type="Proteomes" id="UP000178109"/>
    </source>
</evidence>
<sequence length="112" mass="11982">MYELKKIGIASGARVGGFLSVVIYLAFTAAAILSGATQFQVLTGLSTVAIGVVLAIAFGVVLGALLAWVYNLLADAWGGLHLDFHLLNIGDEMDNRTHREPAHEDSSEKHKF</sequence>
<dbReference type="EMBL" id="MHKO01000011">
    <property type="protein sequence ID" value="OGY92880.1"/>
    <property type="molecule type" value="Genomic_DNA"/>
</dbReference>
<feature type="transmembrane region" description="Helical" evidence="1">
    <location>
        <begin position="48"/>
        <end position="70"/>
    </location>
</feature>
<comment type="caution">
    <text evidence="2">The sequence shown here is derived from an EMBL/GenBank/DDBJ whole genome shotgun (WGS) entry which is preliminary data.</text>
</comment>
<name>A0A1G2BX14_9BACT</name>
<dbReference type="AlphaFoldDB" id="A0A1G2BX14"/>
<evidence type="ECO:0000313" key="2">
    <source>
        <dbReference type="EMBL" id="OGY92880.1"/>
    </source>
</evidence>
<proteinExistence type="predicted"/>
<reference evidence="2 3" key="1">
    <citation type="journal article" date="2016" name="Nat. Commun.">
        <title>Thousands of microbial genomes shed light on interconnected biogeochemical processes in an aquifer system.</title>
        <authorList>
            <person name="Anantharaman K."/>
            <person name="Brown C.T."/>
            <person name="Hug L.A."/>
            <person name="Sharon I."/>
            <person name="Castelle C.J."/>
            <person name="Probst A.J."/>
            <person name="Thomas B.C."/>
            <person name="Singh A."/>
            <person name="Wilkins M.J."/>
            <person name="Karaoz U."/>
            <person name="Brodie E.L."/>
            <person name="Williams K.H."/>
            <person name="Hubbard S.S."/>
            <person name="Banfield J.F."/>
        </authorList>
    </citation>
    <scope>NUCLEOTIDE SEQUENCE [LARGE SCALE GENOMIC DNA]</scope>
</reference>
<gene>
    <name evidence="2" type="ORF">A3H70_02365</name>
</gene>
<dbReference type="Proteomes" id="UP000178109">
    <property type="component" value="Unassembled WGS sequence"/>
</dbReference>
<evidence type="ECO:0008006" key="4">
    <source>
        <dbReference type="Google" id="ProtNLM"/>
    </source>
</evidence>
<evidence type="ECO:0000256" key="1">
    <source>
        <dbReference type="SAM" id="Phobius"/>
    </source>
</evidence>